<sequence length="221" mass="24517">MVTAMKNFLKFKTGESPDVRKFGEEYYLREAKIWRPFRIGGVFSIAIALPLALASILHDNWMYGDGFRGGMWDTCFQMDNTSVPPICIEDSVQRWQKAVIGLMIFSASFGFIASILAVCGVCTSPLPKKIYYFHSAGEIFLVCAISTGAALIIYPVAMESNNSSSAHQYGPGYGLGWGSAFFFLAAAFCMSLDDLVRESSKAKICRLCFKSRQGDRREQSV</sequence>
<evidence type="ECO:0000256" key="5">
    <source>
        <dbReference type="ARBA" id="ARBA00022949"/>
    </source>
</evidence>
<keyword evidence="10" id="KW-1185">Reference proteome</keyword>
<feature type="transmembrane region" description="Helical" evidence="8">
    <location>
        <begin position="98"/>
        <end position="119"/>
    </location>
</feature>
<dbReference type="EnsemblMetazoa" id="G21887.14">
    <property type="protein sequence ID" value="G21887.14:cds"/>
    <property type="gene ID" value="G21887"/>
</dbReference>
<organism evidence="9 10">
    <name type="scientific">Magallana gigas</name>
    <name type="common">Pacific oyster</name>
    <name type="synonym">Crassostrea gigas</name>
    <dbReference type="NCBI Taxonomy" id="29159"/>
    <lineage>
        <taxon>Eukaryota</taxon>
        <taxon>Metazoa</taxon>
        <taxon>Spiralia</taxon>
        <taxon>Lophotrochozoa</taxon>
        <taxon>Mollusca</taxon>
        <taxon>Bivalvia</taxon>
        <taxon>Autobranchia</taxon>
        <taxon>Pteriomorphia</taxon>
        <taxon>Ostreida</taxon>
        <taxon>Ostreoidea</taxon>
        <taxon>Ostreidae</taxon>
        <taxon>Magallana</taxon>
    </lineage>
</organism>
<dbReference type="InterPro" id="IPR004031">
    <property type="entry name" value="PMP22/EMP/MP20/Claudin"/>
</dbReference>
<dbReference type="Pfam" id="PF00822">
    <property type="entry name" value="PMP22_Claudin"/>
    <property type="match status" value="1"/>
</dbReference>
<accession>A0A8W8K0L2</accession>
<dbReference type="PANTHER" id="PTHR14399">
    <property type="entry name" value="P53-INDUCED PROTEIN RELATED"/>
    <property type="match status" value="1"/>
</dbReference>
<proteinExistence type="inferred from homology"/>
<evidence type="ECO:0000256" key="7">
    <source>
        <dbReference type="ARBA" id="ARBA00023136"/>
    </source>
</evidence>
<evidence type="ECO:0000256" key="3">
    <source>
        <dbReference type="ARBA" id="ARBA00008691"/>
    </source>
</evidence>
<dbReference type="GO" id="GO:0098609">
    <property type="term" value="P:cell-cell adhesion"/>
    <property type="evidence" value="ECO:0007669"/>
    <property type="project" value="TreeGrafter"/>
</dbReference>
<dbReference type="EnsemblMetazoa" id="G21887.9">
    <property type="protein sequence ID" value="G21887.9:cds"/>
    <property type="gene ID" value="G21887"/>
</dbReference>
<feature type="transmembrane region" description="Helical" evidence="8">
    <location>
        <begin position="131"/>
        <end position="154"/>
    </location>
</feature>
<dbReference type="EnsemblMetazoa" id="G21887.17">
    <property type="protein sequence ID" value="G21887.17:cds"/>
    <property type="gene ID" value="G21887"/>
</dbReference>
<dbReference type="EnsemblMetazoa" id="G21887.8">
    <property type="protein sequence ID" value="G21887.8:cds"/>
    <property type="gene ID" value="G21887"/>
</dbReference>
<evidence type="ECO:0000256" key="6">
    <source>
        <dbReference type="ARBA" id="ARBA00022989"/>
    </source>
</evidence>
<dbReference type="PANTHER" id="PTHR14399:SF5">
    <property type="entry name" value="CELL JUNCTION PROTEIN VAB-9"/>
    <property type="match status" value="1"/>
</dbReference>
<dbReference type="EnsemblMetazoa" id="G21887.16">
    <property type="protein sequence ID" value="G21887.16:cds"/>
    <property type="gene ID" value="G21887"/>
</dbReference>
<feature type="transmembrane region" description="Helical" evidence="8">
    <location>
        <begin position="174"/>
        <end position="196"/>
    </location>
</feature>
<evidence type="ECO:0000313" key="9">
    <source>
        <dbReference type="EnsemblMetazoa" id="G21887.17:cds"/>
    </source>
</evidence>
<keyword evidence="7 8" id="KW-0472">Membrane</keyword>
<dbReference type="Proteomes" id="UP000005408">
    <property type="component" value="Unassembled WGS sequence"/>
</dbReference>
<dbReference type="AlphaFoldDB" id="A0A8W8K0L2"/>
<keyword evidence="5" id="KW-0965">Cell junction</keyword>
<keyword evidence="6 8" id="KW-1133">Transmembrane helix</keyword>
<feature type="transmembrane region" description="Helical" evidence="8">
    <location>
        <begin position="37"/>
        <end position="57"/>
    </location>
</feature>
<name>A0A8W8K0L2_MAGGI</name>
<comment type="subcellular location">
    <subcellularLocation>
        <location evidence="2">Cell junction</location>
    </subcellularLocation>
    <subcellularLocation>
        <location evidence="1">Membrane</location>
        <topology evidence="1">Multi-pass membrane protein</topology>
    </subcellularLocation>
</comment>
<dbReference type="EnsemblMetazoa" id="G21887.7">
    <property type="protein sequence ID" value="G21887.7:cds"/>
    <property type="gene ID" value="G21887"/>
</dbReference>
<evidence type="ECO:0000256" key="8">
    <source>
        <dbReference type="SAM" id="Phobius"/>
    </source>
</evidence>
<evidence type="ECO:0000313" key="10">
    <source>
        <dbReference type="Proteomes" id="UP000005408"/>
    </source>
</evidence>
<evidence type="ECO:0000256" key="1">
    <source>
        <dbReference type="ARBA" id="ARBA00004141"/>
    </source>
</evidence>
<keyword evidence="4 8" id="KW-0812">Transmembrane</keyword>
<dbReference type="Gene3D" id="1.20.140.150">
    <property type="match status" value="1"/>
</dbReference>
<protein>
    <submittedName>
        <fullName evidence="9">Uncharacterized protein</fullName>
    </submittedName>
</protein>
<comment type="similarity">
    <text evidence="3">Belongs to the TMEM47 family.</text>
</comment>
<dbReference type="InterPro" id="IPR015664">
    <property type="entry name" value="P53_induced"/>
</dbReference>
<evidence type="ECO:0000256" key="4">
    <source>
        <dbReference type="ARBA" id="ARBA00022692"/>
    </source>
</evidence>
<evidence type="ECO:0000256" key="2">
    <source>
        <dbReference type="ARBA" id="ARBA00004282"/>
    </source>
</evidence>
<dbReference type="GO" id="GO:0005911">
    <property type="term" value="C:cell-cell junction"/>
    <property type="evidence" value="ECO:0007669"/>
    <property type="project" value="TreeGrafter"/>
</dbReference>
<reference evidence="9" key="1">
    <citation type="submission" date="2022-08" db="UniProtKB">
        <authorList>
            <consortium name="EnsemblMetazoa"/>
        </authorList>
    </citation>
    <scope>IDENTIFICATION</scope>
    <source>
        <strain evidence="9">05x7-T-G4-1.051#20</strain>
    </source>
</reference>
<dbReference type="GO" id="GO:0016020">
    <property type="term" value="C:membrane"/>
    <property type="evidence" value="ECO:0007669"/>
    <property type="project" value="UniProtKB-SubCell"/>
</dbReference>
<dbReference type="EnsemblMetazoa" id="G21887.15">
    <property type="protein sequence ID" value="G21887.15:cds"/>
    <property type="gene ID" value="G21887"/>
</dbReference>